<accession>A0ABQ3J1B4</accession>
<dbReference type="Proteomes" id="UP000626370">
    <property type="component" value="Unassembled WGS sequence"/>
</dbReference>
<protein>
    <submittedName>
        <fullName evidence="1">Uncharacterized protein</fullName>
    </submittedName>
</protein>
<proteinExistence type="predicted"/>
<name>A0ABQ3J1B4_9GAMM</name>
<organism evidence="1 2">
    <name type="scientific">Thalassotalea profundi</name>
    <dbReference type="NCBI Taxonomy" id="2036687"/>
    <lineage>
        <taxon>Bacteria</taxon>
        <taxon>Pseudomonadati</taxon>
        <taxon>Pseudomonadota</taxon>
        <taxon>Gammaproteobacteria</taxon>
        <taxon>Alteromonadales</taxon>
        <taxon>Colwelliaceae</taxon>
        <taxon>Thalassotalea</taxon>
    </lineage>
</organism>
<evidence type="ECO:0000313" key="2">
    <source>
        <dbReference type="Proteomes" id="UP000626370"/>
    </source>
</evidence>
<comment type="caution">
    <text evidence="1">The sequence shown here is derived from an EMBL/GenBank/DDBJ whole genome shotgun (WGS) entry which is preliminary data.</text>
</comment>
<dbReference type="EMBL" id="BNAH01000017">
    <property type="protein sequence ID" value="GHF01138.1"/>
    <property type="molecule type" value="Genomic_DNA"/>
</dbReference>
<evidence type="ECO:0000313" key="1">
    <source>
        <dbReference type="EMBL" id="GHF01138.1"/>
    </source>
</evidence>
<keyword evidence="2" id="KW-1185">Reference proteome</keyword>
<sequence length="74" mass="8266">MIERPLANQKKVALGCRSNNYSNERLSSLYSATGDSKPDMPASIYIGIIFIKTIVLCKQTVQWFLSGIEENIKA</sequence>
<reference evidence="2" key="1">
    <citation type="journal article" date="2019" name="Int. J. Syst. Evol. Microbiol.">
        <title>The Global Catalogue of Microorganisms (GCM) 10K type strain sequencing project: providing services to taxonomists for standard genome sequencing and annotation.</title>
        <authorList>
            <consortium name="The Broad Institute Genomics Platform"/>
            <consortium name="The Broad Institute Genome Sequencing Center for Infectious Disease"/>
            <person name="Wu L."/>
            <person name="Ma J."/>
        </authorList>
    </citation>
    <scope>NUCLEOTIDE SEQUENCE [LARGE SCALE GENOMIC DNA]</scope>
    <source>
        <strain evidence="2">CGMCC 1.15922</strain>
    </source>
</reference>
<gene>
    <name evidence="1" type="ORF">GCM10011501_33200</name>
</gene>